<feature type="compositionally biased region" description="Polar residues" evidence="1">
    <location>
        <begin position="1"/>
        <end position="11"/>
    </location>
</feature>
<dbReference type="EMBL" id="CAADFF010000073">
    <property type="protein sequence ID" value="VFJ95690.1"/>
    <property type="molecule type" value="Genomic_DNA"/>
</dbReference>
<organism evidence="2">
    <name type="scientific">Candidatus Kentrum sp. LFY</name>
    <dbReference type="NCBI Taxonomy" id="2126342"/>
    <lineage>
        <taxon>Bacteria</taxon>
        <taxon>Pseudomonadati</taxon>
        <taxon>Pseudomonadota</taxon>
        <taxon>Gammaproteobacteria</taxon>
        <taxon>Candidatus Kentrum</taxon>
    </lineage>
</organism>
<feature type="compositionally biased region" description="Basic residues" evidence="1">
    <location>
        <begin position="90"/>
        <end position="110"/>
    </location>
</feature>
<evidence type="ECO:0000256" key="1">
    <source>
        <dbReference type="SAM" id="MobiDB-lite"/>
    </source>
</evidence>
<proteinExistence type="predicted"/>
<gene>
    <name evidence="2" type="ORF">BECKLFY1418B_GA0070995_10739</name>
</gene>
<evidence type="ECO:0000313" key="2">
    <source>
        <dbReference type="EMBL" id="VFJ95690.1"/>
    </source>
</evidence>
<reference evidence="2" key="1">
    <citation type="submission" date="2019-02" db="EMBL/GenBank/DDBJ databases">
        <authorList>
            <person name="Gruber-Vodicka R. H."/>
            <person name="Seah K. B. B."/>
        </authorList>
    </citation>
    <scope>NUCLEOTIDE SEQUENCE</scope>
    <source>
        <strain evidence="2">BECK_M7</strain>
    </source>
</reference>
<feature type="region of interest" description="Disordered" evidence="1">
    <location>
        <begin position="65"/>
        <end position="128"/>
    </location>
</feature>
<feature type="region of interest" description="Disordered" evidence="1">
    <location>
        <begin position="1"/>
        <end position="21"/>
    </location>
</feature>
<accession>A0A450UTB1</accession>
<sequence length="313" mass="35379">MTMNQPYTTLESLPEPGARDMKRSRALVARIGAETRGAGQSMISFQRFMELALYAPGLGIINPRGWNSGRRAISSPRPRCRHYFHDARRARSSGKRRFPSRQKDRSRKSRPPNLLRCPPASHLSLGESSRHRLAIRPLDGTIRSPVVHDRKRHKNRFFHRFFETRRPLLSSGNPIESRIASSNGFHDGLKSHPVSDGGTNCPEGELCSSEDRHRRLVRIGIMFRYRKNKDLERTDARAWTHPASVLARSTNMFGLENSSAPLVTKPGRARGCTITRHFRKRTTTISGPVTCLPAGSSNPIALPHRQRARKTTN</sequence>
<protein>
    <submittedName>
        <fullName evidence="2">Uncharacterized protein</fullName>
    </submittedName>
</protein>
<dbReference type="AlphaFoldDB" id="A0A450UTB1"/>
<name>A0A450UTB1_9GAMM</name>